<dbReference type="GO" id="GO:0009249">
    <property type="term" value="P:protein lipoylation"/>
    <property type="evidence" value="ECO:0007669"/>
    <property type="project" value="UniProtKB-ARBA"/>
</dbReference>
<dbReference type="Proteomes" id="UP000050865">
    <property type="component" value="Unassembled WGS sequence"/>
</dbReference>
<reference evidence="3 4" key="1">
    <citation type="journal article" date="2015" name="Genome Announc.">
        <title>Expanding the biotechnology potential of lactobacilli through comparative genomics of 213 strains and associated genera.</title>
        <authorList>
            <person name="Sun Z."/>
            <person name="Harris H.M."/>
            <person name="McCann A."/>
            <person name="Guo C."/>
            <person name="Argimon S."/>
            <person name="Zhang W."/>
            <person name="Yang X."/>
            <person name="Jeffery I.B."/>
            <person name="Cooney J.C."/>
            <person name="Kagawa T.F."/>
            <person name="Liu W."/>
            <person name="Song Y."/>
            <person name="Salvetti E."/>
            <person name="Wrobel A."/>
            <person name="Rasinkangas P."/>
            <person name="Parkhill J."/>
            <person name="Rea M.C."/>
            <person name="O'Sullivan O."/>
            <person name="Ritari J."/>
            <person name="Douillard F.P."/>
            <person name="Paul Ross R."/>
            <person name="Yang R."/>
            <person name="Briner A.E."/>
            <person name="Felis G.E."/>
            <person name="de Vos W.M."/>
            <person name="Barrangou R."/>
            <person name="Klaenhammer T.R."/>
            <person name="Caufield P.W."/>
            <person name="Cui Y."/>
            <person name="Zhang H."/>
            <person name="O'Toole P.W."/>
        </authorList>
    </citation>
    <scope>NUCLEOTIDE SEQUENCE [LARGE SCALE GENOMIC DNA]</scope>
    <source>
        <strain evidence="3 4">DSM 22697</strain>
    </source>
</reference>
<dbReference type="GO" id="GO:0004077">
    <property type="term" value="F:biotin--[biotin carboxyl-carrier protein] ligase activity"/>
    <property type="evidence" value="ECO:0007669"/>
    <property type="project" value="InterPro"/>
</dbReference>
<proteinExistence type="predicted"/>
<dbReference type="AlphaFoldDB" id="A0A0R2F3L6"/>
<dbReference type="PANTHER" id="PTHR12835:SF5">
    <property type="entry name" value="BIOTIN--PROTEIN LIGASE"/>
    <property type="match status" value="1"/>
</dbReference>
<keyword evidence="1" id="KW-0436">Ligase</keyword>
<evidence type="ECO:0000313" key="3">
    <source>
        <dbReference type="EMBL" id="KRN23071.1"/>
    </source>
</evidence>
<organism evidence="3 4">
    <name type="scientific">Lacticaseibacillus camelliae DSM 22697 = JCM 13995</name>
    <dbReference type="NCBI Taxonomy" id="1423730"/>
    <lineage>
        <taxon>Bacteria</taxon>
        <taxon>Bacillati</taxon>
        <taxon>Bacillota</taxon>
        <taxon>Bacilli</taxon>
        <taxon>Lactobacillales</taxon>
        <taxon>Lactobacillaceae</taxon>
        <taxon>Lacticaseibacillus</taxon>
    </lineage>
</organism>
<keyword evidence="4" id="KW-1185">Reference proteome</keyword>
<gene>
    <name evidence="3" type="ORF">FC75_GL001712</name>
</gene>
<dbReference type="STRING" id="1423730.FC75_GL001712"/>
<dbReference type="PANTHER" id="PTHR12835">
    <property type="entry name" value="BIOTIN PROTEIN LIGASE"/>
    <property type="match status" value="1"/>
</dbReference>
<sequence length="260" mass="27312">MAAAFLPEESMALTQALQNQLPEKWRAGLQVFDRIDSTNLEAARQLESDPQLPLLLVASAQTAGIGRRGRTFVSPAATGLYWTAVFTLPAATPQGLVTPAAGVALQAAVTSALDVPTQLKWVNDLINASGKVAGILAQAASGNCPHLIVGIGINLAPDPKRQLAAPGQPIGSLLPAIPDDATKAALVAQWAAHFDSLLRQAHLIMPAFRAHAAWLGELVTLSEPAHVTVGRLVGFADDGAIILDTANGEQQFHDGTLRRR</sequence>
<protein>
    <recommendedName>
        <fullName evidence="2">BPL/LPL catalytic domain-containing protein</fullName>
    </recommendedName>
</protein>
<dbReference type="Pfam" id="PF03099">
    <property type="entry name" value="BPL_LplA_LipB"/>
    <property type="match status" value="1"/>
</dbReference>
<dbReference type="EMBL" id="AYZJ01000029">
    <property type="protein sequence ID" value="KRN23071.1"/>
    <property type="molecule type" value="Genomic_DNA"/>
</dbReference>
<name>A0A0R2F3L6_9LACO</name>
<evidence type="ECO:0000259" key="2">
    <source>
        <dbReference type="Pfam" id="PF03099"/>
    </source>
</evidence>
<dbReference type="GO" id="GO:0016740">
    <property type="term" value="F:transferase activity"/>
    <property type="evidence" value="ECO:0007669"/>
    <property type="project" value="UniProtKB-ARBA"/>
</dbReference>
<dbReference type="GO" id="GO:0005737">
    <property type="term" value="C:cytoplasm"/>
    <property type="evidence" value="ECO:0007669"/>
    <property type="project" value="TreeGrafter"/>
</dbReference>
<evidence type="ECO:0000256" key="1">
    <source>
        <dbReference type="ARBA" id="ARBA00022598"/>
    </source>
</evidence>
<dbReference type="InterPro" id="IPR045864">
    <property type="entry name" value="aa-tRNA-synth_II/BPL/LPL"/>
</dbReference>
<dbReference type="NCBIfam" id="TIGR00121">
    <property type="entry name" value="birA_ligase"/>
    <property type="match status" value="1"/>
</dbReference>
<dbReference type="InterPro" id="IPR004408">
    <property type="entry name" value="Biotin_CoA_COase_ligase"/>
</dbReference>
<dbReference type="SUPFAM" id="SSF55681">
    <property type="entry name" value="Class II aaRS and biotin synthetases"/>
    <property type="match status" value="1"/>
</dbReference>
<feature type="domain" description="BPL/LPL catalytic" evidence="2">
    <location>
        <begin position="32"/>
        <end position="154"/>
    </location>
</feature>
<accession>A0A0R2F3L6</accession>
<dbReference type="Gene3D" id="3.30.930.10">
    <property type="entry name" value="Bira Bifunctional Protein, Domain 2"/>
    <property type="match status" value="1"/>
</dbReference>
<dbReference type="CDD" id="cd16442">
    <property type="entry name" value="BPL"/>
    <property type="match status" value="1"/>
</dbReference>
<dbReference type="PATRIC" id="fig|1423730.4.peg.1789"/>
<evidence type="ECO:0000313" key="4">
    <source>
        <dbReference type="Proteomes" id="UP000050865"/>
    </source>
</evidence>
<comment type="caution">
    <text evidence="3">The sequence shown here is derived from an EMBL/GenBank/DDBJ whole genome shotgun (WGS) entry which is preliminary data.</text>
</comment>
<dbReference type="InterPro" id="IPR004143">
    <property type="entry name" value="BPL_LPL_catalytic"/>
</dbReference>